<evidence type="ECO:0000259" key="1">
    <source>
        <dbReference type="Pfam" id="PF00930"/>
    </source>
</evidence>
<dbReference type="GO" id="GO:0005886">
    <property type="term" value="C:plasma membrane"/>
    <property type="evidence" value="ECO:0007669"/>
    <property type="project" value="TreeGrafter"/>
</dbReference>
<sequence length="117" mass="13590">IINFLFSISAVQHKRANYSPLTLEEYLDGDFNYKTFSPYWVSGNEYLHQSAEDNIILYNVEFGQSYTLLANSTLKQVNATNYALSADHNFILLESNYSKLWRYSYSASYHIYDLTNG</sequence>
<organism evidence="2 3">
    <name type="scientific">Salvator merianae</name>
    <name type="common">Argentine black and white tegu</name>
    <name type="synonym">Tupinambis merianae</name>
    <dbReference type="NCBI Taxonomy" id="96440"/>
    <lineage>
        <taxon>Eukaryota</taxon>
        <taxon>Metazoa</taxon>
        <taxon>Chordata</taxon>
        <taxon>Craniata</taxon>
        <taxon>Vertebrata</taxon>
        <taxon>Euteleostomi</taxon>
        <taxon>Lepidosauria</taxon>
        <taxon>Squamata</taxon>
        <taxon>Bifurcata</taxon>
        <taxon>Unidentata</taxon>
        <taxon>Episquamata</taxon>
        <taxon>Laterata</taxon>
        <taxon>Teiioidea</taxon>
        <taxon>Teiidae</taxon>
        <taxon>Salvator</taxon>
    </lineage>
</organism>
<proteinExistence type="predicted"/>
<dbReference type="Proteomes" id="UP000694421">
    <property type="component" value="Unplaced"/>
</dbReference>
<keyword evidence="3" id="KW-1185">Reference proteome</keyword>
<evidence type="ECO:0000313" key="3">
    <source>
        <dbReference type="Proteomes" id="UP000694421"/>
    </source>
</evidence>
<dbReference type="Ensembl" id="ENSSMRT00000035391.1">
    <property type="protein sequence ID" value="ENSSMRP00000030338.1"/>
    <property type="gene ID" value="ENSSMRG00000023264.1"/>
</dbReference>
<reference evidence="2" key="2">
    <citation type="submission" date="2025-09" db="UniProtKB">
        <authorList>
            <consortium name="Ensembl"/>
        </authorList>
    </citation>
    <scope>IDENTIFICATION</scope>
</reference>
<name>A0A8D0ED52_SALMN</name>
<dbReference type="OMA" id="WRYSYSA"/>
<reference evidence="2" key="1">
    <citation type="submission" date="2025-08" db="UniProtKB">
        <authorList>
            <consortium name="Ensembl"/>
        </authorList>
    </citation>
    <scope>IDENTIFICATION</scope>
</reference>
<dbReference type="PANTHER" id="PTHR11731:SF136">
    <property type="entry name" value="PROLYL ENDOPEPTIDASE FAP"/>
    <property type="match status" value="1"/>
</dbReference>
<dbReference type="InterPro" id="IPR050278">
    <property type="entry name" value="Serine_Prot_S9B/DPPIV"/>
</dbReference>
<dbReference type="SUPFAM" id="SSF82171">
    <property type="entry name" value="DPP6 N-terminal domain-like"/>
    <property type="match status" value="1"/>
</dbReference>
<accession>A0A8D0ED52</accession>
<dbReference type="Gene3D" id="2.140.10.30">
    <property type="entry name" value="Dipeptidylpeptidase IV, N-terminal domain"/>
    <property type="match status" value="1"/>
</dbReference>
<dbReference type="GeneTree" id="ENSGT00940000160454"/>
<dbReference type="GO" id="GO:0008239">
    <property type="term" value="F:dipeptidyl-peptidase activity"/>
    <property type="evidence" value="ECO:0007669"/>
    <property type="project" value="TreeGrafter"/>
</dbReference>
<dbReference type="PANTHER" id="PTHR11731">
    <property type="entry name" value="PROTEASE FAMILY S9B,C DIPEPTIDYL-PEPTIDASE IV-RELATED"/>
    <property type="match status" value="1"/>
</dbReference>
<protein>
    <recommendedName>
        <fullName evidence="1">Dipeptidylpeptidase IV N-terminal domain-containing protein</fullName>
    </recommendedName>
</protein>
<dbReference type="InterPro" id="IPR002469">
    <property type="entry name" value="Peptidase_S9B_N"/>
</dbReference>
<dbReference type="Pfam" id="PF00930">
    <property type="entry name" value="DPPIV_N"/>
    <property type="match status" value="1"/>
</dbReference>
<feature type="domain" description="Dipeptidylpeptidase IV N-terminal" evidence="1">
    <location>
        <begin position="85"/>
        <end position="116"/>
    </location>
</feature>
<dbReference type="GO" id="GO:0006508">
    <property type="term" value="P:proteolysis"/>
    <property type="evidence" value="ECO:0007669"/>
    <property type="project" value="InterPro"/>
</dbReference>
<dbReference type="AlphaFoldDB" id="A0A8D0ED52"/>
<evidence type="ECO:0000313" key="2">
    <source>
        <dbReference type="Ensembl" id="ENSSMRP00000030338.1"/>
    </source>
</evidence>